<accession>A0A231HEB6</accession>
<dbReference type="AlphaFoldDB" id="A0A231HEB6"/>
<evidence type="ECO:0000313" key="1">
    <source>
        <dbReference type="EMBL" id="OXR47118.1"/>
    </source>
</evidence>
<comment type="caution">
    <text evidence="1">The sequence shown here is derived from an EMBL/GenBank/DDBJ whole genome shotgun (WGS) entry which is preliminary data.</text>
</comment>
<dbReference type="CDD" id="cd02440">
    <property type="entry name" value="AdoMet_MTases"/>
    <property type="match status" value="1"/>
</dbReference>
<keyword evidence="2" id="KW-1185">Reference proteome</keyword>
<dbReference type="RefSeq" id="WP_143859871.1">
    <property type="nucleotide sequence ID" value="NZ_NGAF01000001.1"/>
</dbReference>
<sequence>MPDHQLPALIIHDGRLPGGLGATVLGRLMSRSGQPLREVRALNREQNAFSFWTEGVEHLLSLPNVENTKLILFDITYYDVDPNFCNDALDRLDVRFGELEVWSNRWPGGYVHSNRHVKIPPDDIVYTDLGRYLNMDEKQLLRFALTAAETIPTAALSDDVRRAGALAMWIETDPPTRWRQLLETDKLGDVLAQSEELEVAPSRSREATVHDDSLAEQGFIDIEITPQAARSELPVIDALCRERNVPPSAVILAWLGRERVLLIRRDTSFSYPALRWQIENRHADLVPDAYRGRHYGPQDAVYYRIDSTTHERSQLRPQFRNLASRLAVTQSGGRYLPAGLARVIAQIANSVLQSTDLTGAYTGAPPAIEVAAQDLYVLLHQSSRTGKWRQTLTIPIHVRDAGATAFLYRDNGYNLQKAERLMEGALIGLAQRQLEWLGDTRQPVRLRIDVRHEMRESRREFTREVQSALQQPRMSPIPADVRYVSSDSLIGRFLKMCDMHKLVCYDESETIGPSVAHALTLLATARTVQGGKAGARVLDLFSGSGVANRLLSRFGHQVTSVDKYVSAASVEVNAEHGDGLWLRADARRVLDEKEPIIEQAFDVIGLDPPHAELLELLFGGSERASLVELCATRANTMVMYQGHSTQLGRLRLVYEGLVAAGWVHVRILQVEEEIIVVAGTSAMTEFNDFYARVIASLKSIVEENKLGGLDIWTVFSPE</sequence>
<dbReference type="Gene3D" id="3.40.50.150">
    <property type="entry name" value="Vaccinia Virus protein VP39"/>
    <property type="match status" value="1"/>
</dbReference>
<evidence type="ECO:0000313" key="2">
    <source>
        <dbReference type="Proteomes" id="UP000215506"/>
    </source>
</evidence>
<dbReference type="InterPro" id="IPR029063">
    <property type="entry name" value="SAM-dependent_MTases_sf"/>
</dbReference>
<dbReference type="Proteomes" id="UP000215506">
    <property type="component" value="Unassembled WGS sequence"/>
</dbReference>
<dbReference type="EMBL" id="NGAF01000001">
    <property type="protein sequence ID" value="OXR47118.1"/>
    <property type="molecule type" value="Genomic_DNA"/>
</dbReference>
<gene>
    <name evidence="1" type="ORF">B7C42_00240</name>
</gene>
<reference evidence="1 2" key="1">
    <citation type="submission" date="2017-07" db="EMBL/GenBank/DDBJ databases">
        <title>First draft Genome Sequence of Nocardia cerradoensis isolated from human infection.</title>
        <authorList>
            <person name="Carrasco G."/>
        </authorList>
    </citation>
    <scope>NUCLEOTIDE SEQUENCE [LARGE SCALE GENOMIC DNA]</scope>
    <source>
        <strain evidence="1 2">CNM20130759</strain>
    </source>
</reference>
<dbReference type="SUPFAM" id="SSF53335">
    <property type="entry name" value="S-adenosyl-L-methionine-dependent methyltransferases"/>
    <property type="match status" value="1"/>
</dbReference>
<organism evidence="1 2">
    <name type="scientific">Nocardia cerradoensis</name>
    <dbReference type="NCBI Taxonomy" id="85688"/>
    <lineage>
        <taxon>Bacteria</taxon>
        <taxon>Bacillati</taxon>
        <taxon>Actinomycetota</taxon>
        <taxon>Actinomycetes</taxon>
        <taxon>Mycobacteriales</taxon>
        <taxon>Nocardiaceae</taxon>
        <taxon>Nocardia</taxon>
    </lineage>
</organism>
<name>A0A231HEB6_9NOCA</name>
<protein>
    <submittedName>
        <fullName evidence="1">Uncharacterized protein</fullName>
    </submittedName>
</protein>
<proteinExistence type="predicted"/>